<name>A0A7S7AVL5_9SPIR</name>
<sequence>MNKTNPNINERSQFKHLTAFILIILAECERSPAEVRKYLLKEFPGFTRDMSTIYRCLSSLEKDGFAEIKWDLPDDGAAKKIYRITQKGRESLYEWKEDILIRKNNFEVFLNKFKSLTGE</sequence>
<dbReference type="AlphaFoldDB" id="A0A7S7AVL5"/>
<dbReference type="Gene3D" id="1.10.10.10">
    <property type="entry name" value="Winged helix-like DNA-binding domain superfamily/Winged helix DNA-binding domain"/>
    <property type="match status" value="1"/>
</dbReference>
<accession>A0A7S7AVL5</accession>
<protein>
    <submittedName>
        <fullName evidence="2">PadR family transcriptional regulator</fullName>
    </submittedName>
</protein>
<dbReference type="SUPFAM" id="SSF46785">
    <property type="entry name" value="Winged helix' DNA-binding domain"/>
    <property type="match status" value="1"/>
</dbReference>
<dbReference type="EMBL" id="CP061839">
    <property type="protein sequence ID" value="QOW59947.1"/>
    <property type="molecule type" value="Genomic_DNA"/>
</dbReference>
<gene>
    <name evidence="2" type="ORF">IFE08_08745</name>
</gene>
<dbReference type="RefSeq" id="WP_038106521.1">
    <property type="nucleotide sequence ID" value="NZ_CP045670.1"/>
</dbReference>
<feature type="domain" description="Transcription regulator PadR N-terminal" evidence="1">
    <location>
        <begin position="21"/>
        <end position="92"/>
    </location>
</feature>
<dbReference type="PANTHER" id="PTHR33169">
    <property type="entry name" value="PADR-FAMILY TRANSCRIPTIONAL REGULATOR"/>
    <property type="match status" value="1"/>
</dbReference>
<dbReference type="InterPro" id="IPR036388">
    <property type="entry name" value="WH-like_DNA-bd_sf"/>
</dbReference>
<proteinExistence type="predicted"/>
<evidence type="ECO:0000259" key="1">
    <source>
        <dbReference type="Pfam" id="PF03551"/>
    </source>
</evidence>
<evidence type="ECO:0000313" key="2">
    <source>
        <dbReference type="EMBL" id="QOW59947.1"/>
    </source>
</evidence>
<dbReference type="Pfam" id="PF03551">
    <property type="entry name" value="PadR"/>
    <property type="match status" value="1"/>
</dbReference>
<dbReference type="Proteomes" id="UP000593915">
    <property type="component" value="Chromosome"/>
</dbReference>
<dbReference type="InterPro" id="IPR005149">
    <property type="entry name" value="Tscrpt_reg_PadR_N"/>
</dbReference>
<dbReference type="InterPro" id="IPR036390">
    <property type="entry name" value="WH_DNA-bd_sf"/>
</dbReference>
<dbReference type="InterPro" id="IPR052509">
    <property type="entry name" value="Metal_resp_DNA-bind_regulator"/>
</dbReference>
<reference evidence="2 3" key="1">
    <citation type="submission" date="2020-09" db="EMBL/GenBank/DDBJ databases">
        <title>Characterization of Treponema spp. from bovine digital dermatitis in Korea.</title>
        <authorList>
            <person name="Espiritu H.M."/>
            <person name="Cho Y.I."/>
            <person name="Mamuad L."/>
        </authorList>
    </citation>
    <scope>NUCLEOTIDE SEQUENCE [LARGE SCALE GENOMIC DNA]</scope>
    <source>
        <strain evidence="2 3">KS1</strain>
    </source>
</reference>
<dbReference type="PANTHER" id="PTHR33169:SF14">
    <property type="entry name" value="TRANSCRIPTIONAL REGULATOR RV3488"/>
    <property type="match status" value="1"/>
</dbReference>
<organism evidence="2 3">
    <name type="scientific">Treponema pedis</name>
    <dbReference type="NCBI Taxonomy" id="409322"/>
    <lineage>
        <taxon>Bacteria</taxon>
        <taxon>Pseudomonadati</taxon>
        <taxon>Spirochaetota</taxon>
        <taxon>Spirochaetia</taxon>
        <taxon>Spirochaetales</taxon>
        <taxon>Treponemataceae</taxon>
        <taxon>Treponema</taxon>
    </lineage>
</organism>
<evidence type="ECO:0000313" key="3">
    <source>
        <dbReference type="Proteomes" id="UP000593915"/>
    </source>
</evidence>